<reference evidence="2" key="2">
    <citation type="submission" date="2017-10" db="EMBL/GenBank/DDBJ databases">
        <title>Ladona fulva Genome sequencing and assembly.</title>
        <authorList>
            <person name="Murali S."/>
            <person name="Richards S."/>
            <person name="Bandaranaike D."/>
            <person name="Bellair M."/>
            <person name="Blankenburg K."/>
            <person name="Chao H."/>
            <person name="Dinh H."/>
            <person name="Doddapaneni H."/>
            <person name="Dugan-Rocha S."/>
            <person name="Elkadiri S."/>
            <person name="Gnanaolivu R."/>
            <person name="Hernandez B."/>
            <person name="Skinner E."/>
            <person name="Javaid M."/>
            <person name="Lee S."/>
            <person name="Li M."/>
            <person name="Ming W."/>
            <person name="Munidasa M."/>
            <person name="Muniz J."/>
            <person name="Nguyen L."/>
            <person name="Hughes D."/>
            <person name="Osuji N."/>
            <person name="Pu L.-L."/>
            <person name="Puazo M."/>
            <person name="Qu C."/>
            <person name="Quiroz J."/>
            <person name="Raj R."/>
            <person name="Weissenberger G."/>
            <person name="Xin Y."/>
            <person name="Zou X."/>
            <person name="Han Y."/>
            <person name="Worley K."/>
            <person name="Muzny D."/>
            <person name="Gibbs R."/>
        </authorList>
    </citation>
    <scope>NUCLEOTIDE SEQUENCE</scope>
    <source>
        <strain evidence="2">Sampled in the wild</strain>
    </source>
</reference>
<evidence type="ECO:0000313" key="2">
    <source>
        <dbReference type="EMBL" id="KAG8226142.1"/>
    </source>
</evidence>
<evidence type="ECO:0000259" key="1">
    <source>
        <dbReference type="Pfam" id="PF20700"/>
    </source>
</evidence>
<keyword evidence="3" id="KW-1185">Reference proteome</keyword>
<dbReference type="InterPro" id="IPR049012">
    <property type="entry name" value="Mutator_transp_dom"/>
</dbReference>
<gene>
    <name evidence="2" type="ORF">J437_LFUL005803</name>
</gene>
<dbReference type="EMBL" id="KZ308269">
    <property type="protein sequence ID" value="KAG8226142.1"/>
    <property type="molecule type" value="Genomic_DNA"/>
</dbReference>
<reference evidence="2" key="1">
    <citation type="submission" date="2013-04" db="EMBL/GenBank/DDBJ databases">
        <authorList>
            <person name="Qu J."/>
            <person name="Murali S.C."/>
            <person name="Bandaranaike D."/>
            <person name="Bellair M."/>
            <person name="Blankenburg K."/>
            <person name="Chao H."/>
            <person name="Dinh H."/>
            <person name="Doddapaneni H."/>
            <person name="Downs B."/>
            <person name="Dugan-Rocha S."/>
            <person name="Elkadiri S."/>
            <person name="Gnanaolivu R.D."/>
            <person name="Hernandez B."/>
            <person name="Javaid M."/>
            <person name="Jayaseelan J.C."/>
            <person name="Lee S."/>
            <person name="Li M."/>
            <person name="Ming W."/>
            <person name="Munidasa M."/>
            <person name="Muniz J."/>
            <person name="Nguyen L."/>
            <person name="Ongeri F."/>
            <person name="Osuji N."/>
            <person name="Pu L.-L."/>
            <person name="Puazo M."/>
            <person name="Qu C."/>
            <person name="Quiroz J."/>
            <person name="Raj R."/>
            <person name="Weissenberger G."/>
            <person name="Xin Y."/>
            <person name="Zou X."/>
            <person name="Han Y."/>
            <person name="Richards S."/>
            <person name="Worley K."/>
            <person name="Muzny D."/>
            <person name="Gibbs R."/>
        </authorList>
    </citation>
    <scope>NUCLEOTIDE SEQUENCE</scope>
    <source>
        <strain evidence="2">Sampled in the wild</strain>
    </source>
</reference>
<dbReference type="Proteomes" id="UP000792457">
    <property type="component" value="Unassembled WGS sequence"/>
</dbReference>
<protein>
    <recommendedName>
        <fullName evidence="1">Mutator-like transposase domain-containing protein</fullName>
    </recommendedName>
</protein>
<organism evidence="2 3">
    <name type="scientific">Ladona fulva</name>
    <name type="common">Scarce chaser dragonfly</name>
    <name type="synonym">Libellula fulva</name>
    <dbReference type="NCBI Taxonomy" id="123851"/>
    <lineage>
        <taxon>Eukaryota</taxon>
        <taxon>Metazoa</taxon>
        <taxon>Ecdysozoa</taxon>
        <taxon>Arthropoda</taxon>
        <taxon>Hexapoda</taxon>
        <taxon>Insecta</taxon>
        <taxon>Pterygota</taxon>
        <taxon>Palaeoptera</taxon>
        <taxon>Odonata</taxon>
        <taxon>Epiprocta</taxon>
        <taxon>Anisoptera</taxon>
        <taxon>Libelluloidea</taxon>
        <taxon>Libellulidae</taxon>
        <taxon>Ladona</taxon>
    </lineage>
</organism>
<evidence type="ECO:0000313" key="3">
    <source>
        <dbReference type="Proteomes" id="UP000792457"/>
    </source>
</evidence>
<comment type="caution">
    <text evidence="2">The sequence shown here is derived from an EMBL/GenBank/DDBJ whole genome shotgun (WGS) entry which is preliminary data.</text>
</comment>
<sequence length="237" mass="26804">MDLPPPVAEKSYDAIVKNIHLACSTVSTVLFRKAVTEEREALRKEGLNETEVVGKVEDILVKSSSCKSCEYWEDKVGSAEYEEWKAEHDSKCTANHTESVGKMEVDAIVEMFSKSEERHGIKYVNYIGDGDSKTYKGVLDAKLYGDGFAINKRECIGHVQKRMGTRLRQCVKKNKGVGGRNKLTGKMIDKLTIYYGLAIRRNSESVDRMRDAIWATYYHYKSNDEEPIHGKCPPGHD</sequence>
<name>A0A8K0K0Q0_LADFU</name>
<dbReference type="AlphaFoldDB" id="A0A8K0K0Q0"/>
<dbReference type="OrthoDB" id="10069847at2759"/>
<feature type="domain" description="Mutator-like transposase" evidence="1">
    <location>
        <begin position="54"/>
        <end position="235"/>
    </location>
</feature>
<dbReference type="Pfam" id="PF20700">
    <property type="entry name" value="Mutator"/>
    <property type="match status" value="1"/>
</dbReference>
<proteinExistence type="predicted"/>
<accession>A0A8K0K0Q0</accession>